<name>W9X5C6_9EURO</name>
<reference evidence="3 4" key="1">
    <citation type="submission" date="2013-03" db="EMBL/GenBank/DDBJ databases">
        <title>The Genome Sequence of Cladophialophora psammophila CBS 110553.</title>
        <authorList>
            <consortium name="The Broad Institute Genomics Platform"/>
            <person name="Cuomo C."/>
            <person name="de Hoog S."/>
            <person name="Gorbushina A."/>
            <person name="Walker B."/>
            <person name="Young S.K."/>
            <person name="Zeng Q."/>
            <person name="Gargeya S."/>
            <person name="Fitzgerald M."/>
            <person name="Haas B."/>
            <person name="Abouelleil A."/>
            <person name="Allen A.W."/>
            <person name="Alvarado L."/>
            <person name="Arachchi H.M."/>
            <person name="Berlin A.M."/>
            <person name="Chapman S.B."/>
            <person name="Gainer-Dewar J."/>
            <person name="Goldberg J."/>
            <person name="Griggs A."/>
            <person name="Gujja S."/>
            <person name="Hansen M."/>
            <person name="Howarth C."/>
            <person name="Imamovic A."/>
            <person name="Ireland A."/>
            <person name="Larimer J."/>
            <person name="McCowan C."/>
            <person name="Murphy C."/>
            <person name="Pearson M."/>
            <person name="Poon T.W."/>
            <person name="Priest M."/>
            <person name="Roberts A."/>
            <person name="Saif S."/>
            <person name="Shea T."/>
            <person name="Sisk P."/>
            <person name="Sykes S."/>
            <person name="Wortman J."/>
            <person name="Nusbaum C."/>
            <person name="Birren B."/>
        </authorList>
    </citation>
    <scope>NUCLEOTIDE SEQUENCE [LARGE SCALE GENOMIC DNA]</scope>
    <source>
        <strain evidence="3 4">CBS 110553</strain>
    </source>
</reference>
<dbReference type="eggNOG" id="ENOG502SSQ7">
    <property type="taxonomic scope" value="Eukaryota"/>
</dbReference>
<dbReference type="RefSeq" id="XP_007739019.1">
    <property type="nucleotide sequence ID" value="XM_007740829.1"/>
</dbReference>
<sequence length="280" mass="31851">MDPLSVTASIIAILDLTGTLMKYVNEVRHAPKQRAQLAREASNLYALLTTLRFRVEEAPTNDPWFNQIKLLVVENGALDQLRTILMRLVPRIDTSNKLKDLLWKFNKAEVEEALVKSDLSEMAQTMNPLCLESEREWPSKLSTWLDIPGPSSNYATSCKRRQQGTGSWLLQDNRFIAWMESPGSSLWLHGIPGCGKIVISATIIDRALDMAHPNVIYFDFDFNGDQKRKFNTALRSLIMQLAKQVPNGIQEVRNLHFECRDGQLQPQEVALLKMMDRLLG</sequence>
<dbReference type="OrthoDB" id="4119622at2759"/>
<evidence type="ECO:0000313" key="3">
    <source>
        <dbReference type="EMBL" id="EXJ75702.1"/>
    </source>
</evidence>
<dbReference type="Proteomes" id="UP000019471">
    <property type="component" value="Unassembled WGS sequence"/>
</dbReference>
<evidence type="ECO:0000256" key="1">
    <source>
        <dbReference type="ARBA" id="ARBA00022737"/>
    </source>
</evidence>
<organism evidence="3 4">
    <name type="scientific">Cladophialophora psammophila CBS 110553</name>
    <dbReference type="NCBI Taxonomy" id="1182543"/>
    <lineage>
        <taxon>Eukaryota</taxon>
        <taxon>Fungi</taxon>
        <taxon>Dikarya</taxon>
        <taxon>Ascomycota</taxon>
        <taxon>Pezizomycotina</taxon>
        <taxon>Eurotiomycetes</taxon>
        <taxon>Chaetothyriomycetidae</taxon>
        <taxon>Chaetothyriales</taxon>
        <taxon>Herpotrichiellaceae</taxon>
        <taxon>Cladophialophora</taxon>
    </lineage>
</organism>
<dbReference type="InterPro" id="IPR056884">
    <property type="entry name" value="NPHP3-like_N"/>
</dbReference>
<dbReference type="EMBL" id="AMGX01000001">
    <property type="protein sequence ID" value="EXJ75702.1"/>
    <property type="molecule type" value="Genomic_DNA"/>
</dbReference>
<feature type="domain" description="Nephrocystin 3-like N-terminal" evidence="2">
    <location>
        <begin position="164"/>
        <end position="273"/>
    </location>
</feature>
<dbReference type="AlphaFoldDB" id="W9X5C6"/>
<dbReference type="STRING" id="1182543.W9X5C6"/>
<evidence type="ECO:0000313" key="4">
    <source>
        <dbReference type="Proteomes" id="UP000019471"/>
    </source>
</evidence>
<dbReference type="PANTHER" id="PTHR10039">
    <property type="entry name" value="AMELOGENIN"/>
    <property type="match status" value="1"/>
</dbReference>
<keyword evidence="1" id="KW-0677">Repeat</keyword>
<dbReference type="PANTHER" id="PTHR10039:SF16">
    <property type="entry name" value="GPI INOSITOL-DEACYLASE"/>
    <property type="match status" value="1"/>
</dbReference>
<dbReference type="Pfam" id="PF24883">
    <property type="entry name" value="NPHP3_N"/>
    <property type="match status" value="1"/>
</dbReference>
<gene>
    <name evidence="3" type="ORF">A1O5_00209</name>
</gene>
<dbReference type="HOGENOM" id="CLU_912442_0_0_1"/>
<comment type="caution">
    <text evidence="3">The sequence shown here is derived from an EMBL/GenBank/DDBJ whole genome shotgun (WGS) entry which is preliminary data.</text>
</comment>
<accession>W9X5C6</accession>
<dbReference type="InterPro" id="IPR027417">
    <property type="entry name" value="P-loop_NTPase"/>
</dbReference>
<protein>
    <recommendedName>
        <fullName evidence="2">Nephrocystin 3-like N-terminal domain-containing protein</fullName>
    </recommendedName>
</protein>
<keyword evidence="4" id="KW-1185">Reference proteome</keyword>
<proteinExistence type="predicted"/>
<dbReference type="Gene3D" id="3.40.50.300">
    <property type="entry name" value="P-loop containing nucleotide triphosphate hydrolases"/>
    <property type="match status" value="1"/>
</dbReference>
<dbReference type="GeneID" id="19184946"/>
<evidence type="ECO:0000259" key="2">
    <source>
        <dbReference type="Pfam" id="PF24883"/>
    </source>
</evidence>